<gene>
    <name evidence="2" type="ORF">H9841_06235</name>
</gene>
<feature type="chain" id="PRO_5039412507" evidence="1">
    <location>
        <begin position="21"/>
        <end position="270"/>
    </location>
</feature>
<reference evidence="2" key="1">
    <citation type="journal article" date="2021" name="PeerJ">
        <title>Extensive microbial diversity within the chicken gut microbiome revealed by metagenomics and culture.</title>
        <authorList>
            <person name="Gilroy R."/>
            <person name="Ravi A."/>
            <person name="Getino M."/>
            <person name="Pursley I."/>
            <person name="Horton D.L."/>
            <person name="Alikhan N.F."/>
            <person name="Baker D."/>
            <person name="Gharbi K."/>
            <person name="Hall N."/>
            <person name="Watson M."/>
            <person name="Adriaenssens E.M."/>
            <person name="Foster-Nyarko E."/>
            <person name="Jarju S."/>
            <person name="Secka A."/>
            <person name="Antonio M."/>
            <person name="Oren A."/>
            <person name="Chaudhuri R.R."/>
            <person name="La Ragione R."/>
            <person name="Hildebrand F."/>
            <person name="Pallen M.J."/>
        </authorList>
    </citation>
    <scope>NUCLEOTIDE SEQUENCE</scope>
    <source>
        <strain evidence="2">ChiBcec16_6824</strain>
    </source>
</reference>
<reference evidence="2" key="2">
    <citation type="submission" date="2021-04" db="EMBL/GenBank/DDBJ databases">
        <authorList>
            <person name="Gilroy R."/>
        </authorList>
    </citation>
    <scope>NUCLEOTIDE SEQUENCE</scope>
    <source>
        <strain evidence="2">ChiBcec16_6824</strain>
    </source>
</reference>
<dbReference type="PROSITE" id="PS51257">
    <property type="entry name" value="PROKAR_LIPOPROTEIN"/>
    <property type="match status" value="1"/>
</dbReference>
<evidence type="ECO:0000313" key="3">
    <source>
        <dbReference type="Proteomes" id="UP000823868"/>
    </source>
</evidence>
<proteinExistence type="predicted"/>
<name>A0A9D1Y8X4_9FIRM</name>
<sequence>MKRHILSAALSALLALSLAACDQAPEPTATPEPTALAAPTATPEGLVDPVLSSQSFAETFTADDGTVVLTVSYTLPDFSNKGSSAVLREIASWYTAEGEGLLENARTRADESVSDYELSKSEGYTFSPVLEEITSEMTYQSEGVLSFRREFYAGSVGAAHPTVLCMSEQFSRTDGHKLTFSECVTDGLTAASQACDYLTAHGTVGELVASGALSAAGVEAAFQPDHFYLTDEGFVFWFQPGELSGVPGNSPIETVVPYSALEELLQPWIV</sequence>
<evidence type="ECO:0000256" key="1">
    <source>
        <dbReference type="SAM" id="SignalP"/>
    </source>
</evidence>
<dbReference type="Gene3D" id="3.30.565.40">
    <property type="entry name" value="Fervidobacterium nodosum Rt17-B1 like"/>
    <property type="match status" value="1"/>
</dbReference>
<accession>A0A9D1Y8X4</accession>
<dbReference type="EMBL" id="DXDX01000115">
    <property type="protein sequence ID" value="HIY21480.1"/>
    <property type="molecule type" value="Genomic_DNA"/>
</dbReference>
<dbReference type="Proteomes" id="UP000823868">
    <property type="component" value="Unassembled WGS sequence"/>
</dbReference>
<feature type="signal peptide" evidence="1">
    <location>
        <begin position="1"/>
        <end position="20"/>
    </location>
</feature>
<comment type="caution">
    <text evidence="2">The sequence shown here is derived from an EMBL/GenBank/DDBJ whole genome shotgun (WGS) entry which is preliminary data.</text>
</comment>
<dbReference type="AlphaFoldDB" id="A0A9D1Y8X4"/>
<evidence type="ECO:0000313" key="2">
    <source>
        <dbReference type="EMBL" id="HIY21480.1"/>
    </source>
</evidence>
<keyword evidence="1" id="KW-0732">Signal</keyword>
<organism evidence="2 3">
    <name type="scientific">Candidatus Flavonifractor merdigallinarum</name>
    <dbReference type="NCBI Taxonomy" id="2838589"/>
    <lineage>
        <taxon>Bacteria</taxon>
        <taxon>Bacillati</taxon>
        <taxon>Bacillota</taxon>
        <taxon>Clostridia</taxon>
        <taxon>Eubacteriales</taxon>
        <taxon>Oscillospiraceae</taxon>
        <taxon>Flavonifractor</taxon>
    </lineage>
</organism>
<protein>
    <submittedName>
        <fullName evidence="2">DUF3298 and DUF4163 domain-containing protein</fullName>
    </submittedName>
</protein>